<gene>
    <name evidence="1" type="ORF">GCM10011357_15980</name>
</gene>
<protein>
    <recommendedName>
        <fullName evidence="3">Lipoprotein</fullName>
    </recommendedName>
</protein>
<dbReference type="EMBL" id="BMGJ01000005">
    <property type="protein sequence ID" value="GGD61446.1"/>
    <property type="molecule type" value="Genomic_DNA"/>
</dbReference>
<dbReference type="PROSITE" id="PS51257">
    <property type="entry name" value="PROKAR_LIPOPROTEIN"/>
    <property type="match status" value="1"/>
</dbReference>
<proteinExistence type="predicted"/>
<evidence type="ECO:0008006" key="3">
    <source>
        <dbReference type="Google" id="ProtNLM"/>
    </source>
</evidence>
<keyword evidence="2" id="KW-1185">Reference proteome</keyword>
<sequence length="72" mass="8265">MKYLFLPVAMFLTGCASQDLNEQFEDRLLEAATGKDYSRNPSHCENIKRRCIDKDYAQWTQKNGQIACACNT</sequence>
<reference evidence="2" key="1">
    <citation type="journal article" date="2019" name="Int. J. Syst. Evol. Microbiol.">
        <title>The Global Catalogue of Microorganisms (GCM) 10K type strain sequencing project: providing services to taxonomists for standard genome sequencing and annotation.</title>
        <authorList>
            <consortium name="The Broad Institute Genomics Platform"/>
            <consortium name="The Broad Institute Genome Sequencing Center for Infectious Disease"/>
            <person name="Wu L."/>
            <person name="Ma J."/>
        </authorList>
    </citation>
    <scope>NUCLEOTIDE SEQUENCE [LARGE SCALE GENOMIC DNA]</scope>
    <source>
        <strain evidence="2">CGMCC 1.12923</strain>
    </source>
</reference>
<dbReference type="RefSeq" id="WP_099033694.1">
    <property type="nucleotide sequence ID" value="NZ_BMGJ01000005.1"/>
</dbReference>
<organism evidence="1 2">
    <name type="scientific">Lacimicrobium alkaliphilum</name>
    <dbReference type="NCBI Taxonomy" id="1526571"/>
    <lineage>
        <taxon>Bacteria</taxon>
        <taxon>Pseudomonadati</taxon>
        <taxon>Pseudomonadota</taxon>
        <taxon>Gammaproteobacteria</taxon>
        <taxon>Alteromonadales</taxon>
        <taxon>Alteromonadaceae</taxon>
        <taxon>Lacimicrobium</taxon>
    </lineage>
</organism>
<evidence type="ECO:0000313" key="2">
    <source>
        <dbReference type="Proteomes" id="UP000614272"/>
    </source>
</evidence>
<comment type="caution">
    <text evidence="1">The sequence shown here is derived from an EMBL/GenBank/DDBJ whole genome shotgun (WGS) entry which is preliminary data.</text>
</comment>
<evidence type="ECO:0000313" key="1">
    <source>
        <dbReference type="EMBL" id="GGD61446.1"/>
    </source>
</evidence>
<accession>A0ABQ1RAA1</accession>
<name>A0ABQ1RAA1_9ALTE</name>
<dbReference type="Proteomes" id="UP000614272">
    <property type="component" value="Unassembled WGS sequence"/>
</dbReference>